<dbReference type="FunFam" id="3.80.10.10:FF:000129">
    <property type="entry name" value="Leucine-rich repeat receptor-like kinase"/>
    <property type="match status" value="1"/>
</dbReference>
<dbReference type="PROSITE" id="PS00109">
    <property type="entry name" value="PROTEIN_KINASE_TYR"/>
    <property type="match status" value="1"/>
</dbReference>
<comment type="subcellular location">
    <subcellularLocation>
        <location evidence="1">Cell membrane</location>
    </subcellularLocation>
    <subcellularLocation>
        <location evidence="2">Membrane</location>
        <topology evidence="2">Single-pass type I membrane protein</topology>
    </subcellularLocation>
</comment>
<evidence type="ECO:0000256" key="12">
    <source>
        <dbReference type="ARBA" id="ARBA00022777"/>
    </source>
</evidence>
<dbReference type="FunFam" id="1.10.510.10:FF:000445">
    <property type="entry name" value="MDIS1-interacting receptor like kinase 2"/>
    <property type="match status" value="1"/>
</dbReference>
<dbReference type="EMBL" id="BKCJ010004609">
    <property type="protein sequence ID" value="GEU62057.1"/>
    <property type="molecule type" value="Genomic_DNA"/>
</dbReference>
<evidence type="ECO:0000256" key="21">
    <source>
        <dbReference type="SAM" id="SignalP"/>
    </source>
</evidence>
<keyword evidence="8" id="KW-0812">Transmembrane</keyword>
<evidence type="ECO:0000256" key="16">
    <source>
        <dbReference type="ARBA" id="ARBA00023170"/>
    </source>
</evidence>
<keyword evidence="10" id="KW-0677">Repeat</keyword>
<dbReference type="FunFam" id="3.80.10.10:FF:000041">
    <property type="entry name" value="LRR receptor-like serine/threonine-protein kinase ERECTA"/>
    <property type="match status" value="1"/>
</dbReference>
<comment type="catalytic activity">
    <reaction evidence="18">
        <text>L-threonyl-[protein] + ATP = O-phospho-L-threonyl-[protein] + ADP + H(+)</text>
        <dbReference type="Rhea" id="RHEA:46608"/>
        <dbReference type="Rhea" id="RHEA-COMP:11060"/>
        <dbReference type="Rhea" id="RHEA-COMP:11605"/>
        <dbReference type="ChEBI" id="CHEBI:15378"/>
        <dbReference type="ChEBI" id="CHEBI:30013"/>
        <dbReference type="ChEBI" id="CHEBI:30616"/>
        <dbReference type="ChEBI" id="CHEBI:61977"/>
        <dbReference type="ChEBI" id="CHEBI:456216"/>
        <dbReference type="EC" id="2.7.11.1"/>
    </reaction>
</comment>
<dbReference type="InterPro" id="IPR051716">
    <property type="entry name" value="Plant_RL_S/T_kinase"/>
</dbReference>
<dbReference type="InterPro" id="IPR017441">
    <property type="entry name" value="Protein_kinase_ATP_BS"/>
</dbReference>
<keyword evidence="4" id="KW-0723">Serine/threonine-protein kinase</keyword>
<reference evidence="23" key="1">
    <citation type="journal article" date="2019" name="Sci. Rep.">
        <title>Draft genome of Tanacetum cinerariifolium, the natural source of mosquito coil.</title>
        <authorList>
            <person name="Yamashiro T."/>
            <person name="Shiraishi A."/>
            <person name="Satake H."/>
            <person name="Nakayama K."/>
        </authorList>
    </citation>
    <scope>NUCLEOTIDE SEQUENCE</scope>
</reference>
<name>A0A6L2LM58_TANCI</name>
<dbReference type="PANTHER" id="PTHR48053:SF65">
    <property type="entry name" value="LRR RECEPTOR-LIKE KINASE FAMILY PROTEIN"/>
    <property type="match status" value="1"/>
</dbReference>
<dbReference type="PROSITE" id="PS50011">
    <property type="entry name" value="PROTEIN_KINASE_DOM"/>
    <property type="match status" value="1"/>
</dbReference>
<dbReference type="InterPro" id="IPR003591">
    <property type="entry name" value="Leu-rich_rpt_typical-subtyp"/>
</dbReference>
<dbReference type="Gene3D" id="3.30.200.20">
    <property type="entry name" value="Phosphorylase Kinase, domain 1"/>
    <property type="match status" value="1"/>
</dbReference>
<dbReference type="SUPFAM" id="SSF56112">
    <property type="entry name" value="Protein kinase-like (PK-like)"/>
    <property type="match status" value="1"/>
</dbReference>
<dbReference type="Pfam" id="PF13855">
    <property type="entry name" value="LRR_8"/>
    <property type="match status" value="3"/>
</dbReference>
<feature type="domain" description="Protein kinase" evidence="22">
    <location>
        <begin position="668"/>
        <end position="932"/>
    </location>
</feature>
<dbReference type="InterPro" id="IPR001611">
    <property type="entry name" value="Leu-rich_rpt"/>
</dbReference>
<keyword evidence="5" id="KW-0597">Phosphoprotein</keyword>
<evidence type="ECO:0000256" key="2">
    <source>
        <dbReference type="ARBA" id="ARBA00004479"/>
    </source>
</evidence>
<dbReference type="InterPro" id="IPR008266">
    <property type="entry name" value="Tyr_kinase_AS"/>
</dbReference>
<evidence type="ECO:0000256" key="9">
    <source>
        <dbReference type="ARBA" id="ARBA00022729"/>
    </source>
</evidence>
<dbReference type="GO" id="GO:0005524">
    <property type="term" value="F:ATP binding"/>
    <property type="evidence" value="ECO:0007669"/>
    <property type="project" value="UniProtKB-UniRule"/>
</dbReference>
<dbReference type="GO" id="GO:0004674">
    <property type="term" value="F:protein serine/threonine kinase activity"/>
    <property type="evidence" value="ECO:0007669"/>
    <property type="project" value="UniProtKB-KW"/>
</dbReference>
<evidence type="ECO:0000256" key="8">
    <source>
        <dbReference type="ARBA" id="ARBA00022692"/>
    </source>
</evidence>
<dbReference type="InterPro" id="IPR011009">
    <property type="entry name" value="Kinase-like_dom_sf"/>
</dbReference>
<feature type="signal peptide" evidence="21">
    <location>
        <begin position="1"/>
        <end position="26"/>
    </location>
</feature>
<evidence type="ECO:0000256" key="1">
    <source>
        <dbReference type="ARBA" id="ARBA00004236"/>
    </source>
</evidence>
<evidence type="ECO:0000256" key="6">
    <source>
        <dbReference type="ARBA" id="ARBA00022614"/>
    </source>
</evidence>
<evidence type="ECO:0000259" key="22">
    <source>
        <dbReference type="PROSITE" id="PS50011"/>
    </source>
</evidence>
<keyword evidence="15" id="KW-0472">Membrane</keyword>
<dbReference type="GO" id="GO:0005886">
    <property type="term" value="C:plasma membrane"/>
    <property type="evidence" value="ECO:0007669"/>
    <property type="project" value="UniProtKB-SubCell"/>
</dbReference>
<evidence type="ECO:0000256" key="5">
    <source>
        <dbReference type="ARBA" id="ARBA00022553"/>
    </source>
</evidence>
<dbReference type="Gene3D" id="3.80.10.10">
    <property type="entry name" value="Ribonuclease Inhibitor"/>
    <property type="match status" value="2"/>
</dbReference>
<dbReference type="Gene3D" id="1.10.510.10">
    <property type="entry name" value="Transferase(Phosphotransferase) domain 1"/>
    <property type="match status" value="1"/>
</dbReference>
<evidence type="ECO:0000256" key="11">
    <source>
        <dbReference type="ARBA" id="ARBA00022741"/>
    </source>
</evidence>
<dbReference type="Pfam" id="PF00069">
    <property type="entry name" value="Pkinase"/>
    <property type="match status" value="1"/>
</dbReference>
<evidence type="ECO:0000256" key="4">
    <source>
        <dbReference type="ARBA" id="ARBA00022527"/>
    </source>
</evidence>
<keyword evidence="16 23" id="KW-0675">Receptor</keyword>
<protein>
    <recommendedName>
        <fullName evidence="3">non-specific serine/threonine protein kinase</fullName>
        <ecNumber evidence="3">2.7.11.1</ecNumber>
    </recommendedName>
</protein>
<evidence type="ECO:0000256" key="10">
    <source>
        <dbReference type="ARBA" id="ARBA00022737"/>
    </source>
</evidence>
<keyword evidence="6" id="KW-0433">Leucine-rich repeat</keyword>
<keyword evidence="17" id="KW-0325">Glycoprotein</keyword>
<evidence type="ECO:0000313" key="23">
    <source>
        <dbReference type="EMBL" id="GEU62057.1"/>
    </source>
</evidence>
<keyword evidence="12 23" id="KW-0418">Kinase</keyword>
<evidence type="ECO:0000256" key="7">
    <source>
        <dbReference type="ARBA" id="ARBA00022679"/>
    </source>
</evidence>
<keyword evidence="7" id="KW-0808">Transferase</keyword>
<keyword evidence="13 20" id="KW-0067">ATP-binding</keyword>
<dbReference type="SMART" id="SM00369">
    <property type="entry name" value="LRR_TYP"/>
    <property type="match status" value="7"/>
</dbReference>
<organism evidence="23">
    <name type="scientific">Tanacetum cinerariifolium</name>
    <name type="common">Dalmatian daisy</name>
    <name type="synonym">Chrysanthemum cinerariifolium</name>
    <dbReference type="NCBI Taxonomy" id="118510"/>
    <lineage>
        <taxon>Eukaryota</taxon>
        <taxon>Viridiplantae</taxon>
        <taxon>Streptophyta</taxon>
        <taxon>Embryophyta</taxon>
        <taxon>Tracheophyta</taxon>
        <taxon>Spermatophyta</taxon>
        <taxon>Magnoliopsida</taxon>
        <taxon>eudicotyledons</taxon>
        <taxon>Gunneridae</taxon>
        <taxon>Pentapetalae</taxon>
        <taxon>asterids</taxon>
        <taxon>campanulids</taxon>
        <taxon>Asterales</taxon>
        <taxon>Asteraceae</taxon>
        <taxon>Asteroideae</taxon>
        <taxon>Anthemideae</taxon>
        <taxon>Anthemidinae</taxon>
        <taxon>Tanacetum</taxon>
    </lineage>
</organism>
<evidence type="ECO:0000256" key="3">
    <source>
        <dbReference type="ARBA" id="ARBA00012513"/>
    </source>
</evidence>
<evidence type="ECO:0000256" key="18">
    <source>
        <dbReference type="ARBA" id="ARBA00047899"/>
    </source>
</evidence>
<dbReference type="InterPro" id="IPR013210">
    <property type="entry name" value="LRR_N_plant-typ"/>
</dbReference>
<comment type="caution">
    <text evidence="23">The sequence shown here is derived from an EMBL/GenBank/DDBJ whole genome shotgun (WGS) entry which is preliminary data.</text>
</comment>
<dbReference type="Pfam" id="PF08263">
    <property type="entry name" value="LRRNT_2"/>
    <property type="match status" value="1"/>
</dbReference>
<proteinExistence type="predicted"/>
<feature type="binding site" evidence="20">
    <location>
        <position position="696"/>
    </location>
    <ligand>
        <name>ATP</name>
        <dbReference type="ChEBI" id="CHEBI:30616"/>
    </ligand>
</feature>
<dbReference type="PANTHER" id="PTHR48053">
    <property type="entry name" value="LEUCINE RICH REPEAT FAMILY PROTEIN, EXPRESSED"/>
    <property type="match status" value="1"/>
</dbReference>
<dbReference type="PROSITE" id="PS00107">
    <property type="entry name" value="PROTEIN_KINASE_ATP"/>
    <property type="match status" value="1"/>
</dbReference>
<dbReference type="InterPro" id="IPR000719">
    <property type="entry name" value="Prot_kinase_dom"/>
</dbReference>
<evidence type="ECO:0000256" key="15">
    <source>
        <dbReference type="ARBA" id="ARBA00023136"/>
    </source>
</evidence>
<dbReference type="Pfam" id="PF00560">
    <property type="entry name" value="LRR_1"/>
    <property type="match status" value="5"/>
</dbReference>
<evidence type="ECO:0000256" key="13">
    <source>
        <dbReference type="ARBA" id="ARBA00022840"/>
    </source>
</evidence>
<dbReference type="AlphaFoldDB" id="A0A6L2LM58"/>
<evidence type="ECO:0000256" key="14">
    <source>
        <dbReference type="ARBA" id="ARBA00022989"/>
    </source>
</evidence>
<evidence type="ECO:0000256" key="20">
    <source>
        <dbReference type="PROSITE-ProRule" id="PRU10141"/>
    </source>
</evidence>
<keyword evidence="9 21" id="KW-0732">Signal</keyword>
<comment type="catalytic activity">
    <reaction evidence="19">
        <text>L-seryl-[protein] + ATP = O-phospho-L-seryl-[protein] + ADP + H(+)</text>
        <dbReference type="Rhea" id="RHEA:17989"/>
        <dbReference type="Rhea" id="RHEA-COMP:9863"/>
        <dbReference type="Rhea" id="RHEA-COMP:11604"/>
        <dbReference type="ChEBI" id="CHEBI:15378"/>
        <dbReference type="ChEBI" id="CHEBI:29999"/>
        <dbReference type="ChEBI" id="CHEBI:30616"/>
        <dbReference type="ChEBI" id="CHEBI:83421"/>
        <dbReference type="ChEBI" id="CHEBI:456216"/>
        <dbReference type="EC" id="2.7.11.1"/>
    </reaction>
</comment>
<keyword evidence="11 20" id="KW-0547">Nucleotide-binding</keyword>
<dbReference type="FunFam" id="3.80.10.10:FF:000177">
    <property type="entry name" value="Leucine-rich repeat receptor-like serine/threonine-protein kinase At1g17230"/>
    <property type="match status" value="1"/>
</dbReference>
<dbReference type="EC" id="2.7.11.1" evidence="3"/>
<accession>A0A6L2LM58</accession>
<feature type="chain" id="PRO_5027074400" description="non-specific serine/threonine protein kinase" evidence="21">
    <location>
        <begin position="27"/>
        <end position="939"/>
    </location>
</feature>
<dbReference type="InterPro" id="IPR032675">
    <property type="entry name" value="LRR_dom_sf"/>
</dbReference>
<dbReference type="GO" id="GO:0006952">
    <property type="term" value="P:defense response"/>
    <property type="evidence" value="ECO:0007669"/>
    <property type="project" value="UniProtKB-ARBA"/>
</dbReference>
<dbReference type="GO" id="GO:0051707">
    <property type="term" value="P:response to other organism"/>
    <property type="evidence" value="ECO:0007669"/>
    <property type="project" value="UniProtKB-ARBA"/>
</dbReference>
<keyword evidence="14" id="KW-1133">Transmembrane helix</keyword>
<dbReference type="FunFam" id="3.30.200.20:FF:000309">
    <property type="entry name" value="Leucine-rich repeat receptor protein kinase MSP1"/>
    <property type="match status" value="1"/>
</dbReference>
<evidence type="ECO:0000256" key="19">
    <source>
        <dbReference type="ARBA" id="ARBA00048679"/>
    </source>
</evidence>
<dbReference type="SUPFAM" id="SSF52058">
    <property type="entry name" value="L domain-like"/>
    <property type="match status" value="2"/>
</dbReference>
<gene>
    <name evidence="23" type="ORF">Tci_034035</name>
</gene>
<sequence length="939" mass="103659">MKEFLTIAIALFSCYTLLYVPSSVAARQVPVLSTTNNEASALLKWKASLDKQSQPLLSSWVGNNPCNDWIGIGCSNASADAQSVVTSIRLRNSSLIGTLSHLDTWSLRHVETLDLALNTLYGPIPSNLGNMSELRVIDLSFNNFSGVIPPEIGTLRSIGGLYLSSNSLEGQIPDSIEIQKLSSLTLCDLSSNNLTGVIPSSIGNLTNLYYLYLYYNQLSGPIPPEVARARDLLDFEIGTNLIDGIIPISFTNFSRLERIYFSNNFISGSIPDYFSNYTNLKELHLANNQFSGFIPPELGKRTALVKLSLFMNNLIGSIPRDMNLTKMEVFAVVSNNLSGSLPQDICTSGILTHFTASENLFSGPVPKSLRNCSSLTRVRLERNQLSGNVSEDFGIYPELAYIDLSYNNFFGEVSSNWGLCRNLTSLQMTNNNLSGIIPRDLGEATSLVQLRLSSNHLVGEIPKSITRLSALTSLYLDDNKLSGAIPSELGNLYQLEELNLAKNSVTGPINEKLGECFKLRSLNLSSNKFEGVIPVLISRLKELESLDLSENNFTGKLPPQFGDLKVVQTLNLSHNTLTGSIPSSFTEMLSLTTVDVSYNQLEGPLPNMQAFNDAPMEALRNNKGLCGNKTGNSDDTNAQQVIEASPFSIWSYDGKMVYERIIEALEDFDSKYIVGVGGYGSVYKAELVDGVFAVKKIHEPEDGEIQNLKSFENEIRALTEVSHQNIVKLYGYCSHIRHSFLVYEFLEGGSIKMVLNEKEQAVVFDWKKRVMAVEGIAKALSYMHHDCSLPIIHRDLSSNNVLLDSDWVPHVSDFGTARLLKPDSSNWTSFAGTFGYVAPELAYTMEVTAKCDVYSFGVLTLEILMGTHPGDFLTSSQDLKFKSLTKILDQRLPPPVEELAEQLQLLVEIAFSCLLKSPHSRPSMREVTHRLSVGCALSE</sequence>
<evidence type="ECO:0000256" key="17">
    <source>
        <dbReference type="ARBA" id="ARBA00023180"/>
    </source>
</evidence>